<evidence type="ECO:0000313" key="7">
    <source>
        <dbReference type="EMBL" id="WFD11689.1"/>
    </source>
</evidence>
<dbReference type="EMBL" id="CP120733">
    <property type="protein sequence ID" value="WFD11689.1"/>
    <property type="molecule type" value="Genomic_DNA"/>
</dbReference>
<evidence type="ECO:0000256" key="1">
    <source>
        <dbReference type="ARBA" id="ARBA00004236"/>
    </source>
</evidence>
<gene>
    <name evidence="7" type="ORF">P4S50_06330</name>
</gene>
<keyword evidence="8" id="KW-1185">Reference proteome</keyword>
<protein>
    <recommendedName>
        <fullName evidence="9">Flagellar biosynthesis protein FliO</fullName>
    </recommendedName>
</protein>
<dbReference type="RefSeq" id="WP_277733816.1">
    <property type="nucleotide sequence ID" value="NZ_CP120733.1"/>
</dbReference>
<accession>A0ABY8EIX3</accession>
<organism evidence="7 8">
    <name type="scientific">Tepidibacter hydrothermalis</name>
    <dbReference type="NCBI Taxonomy" id="3036126"/>
    <lineage>
        <taxon>Bacteria</taxon>
        <taxon>Bacillati</taxon>
        <taxon>Bacillota</taxon>
        <taxon>Clostridia</taxon>
        <taxon>Peptostreptococcales</taxon>
        <taxon>Peptostreptococcaceae</taxon>
        <taxon>Tepidibacter</taxon>
    </lineage>
</organism>
<dbReference type="Proteomes" id="UP001222800">
    <property type="component" value="Chromosome"/>
</dbReference>
<evidence type="ECO:0000313" key="8">
    <source>
        <dbReference type="Proteomes" id="UP001222800"/>
    </source>
</evidence>
<sequence>MVINVIIKMLGYICIFIIILYLAHITSKYLAKKNELINKNKSIKIKERLFVNKDKELILVKYKNREYLIGISQDKFTKIDTFENKDDISEKF</sequence>
<evidence type="ECO:0000256" key="3">
    <source>
        <dbReference type="ARBA" id="ARBA00022692"/>
    </source>
</evidence>
<comment type="subcellular location">
    <subcellularLocation>
        <location evidence="1">Cell membrane</location>
    </subcellularLocation>
</comment>
<evidence type="ECO:0008006" key="9">
    <source>
        <dbReference type="Google" id="ProtNLM"/>
    </source>
</evidence>
<dbReference type="Pfam" id="PF04347">
    <property type="entry name" value="FliO"/>
    <property type="match status" value="1"/>
</dbReference>
<keyword evidence="4 6" id="KW-1133">Transmembrane helix</keyword>
<evidence type="ECO:0000256" key="2">
    <source>
        <dbReference type="ARBA" id="ARBA00022475"/>
    </source>
</evidence>
<keyword evidence="5 6" id="KW-0472">Membrane</keyword>
<dbReference type="InterPro" id="IPR022781">
    <property type="entry name" value="Flagellar_biosynth_FliO"/>
</dbReference>
<keyword evidence="3 6" id="KW-0812">Transmembrane</keyword>
<proteinExistence type="predicted"/>
<evidence type="ECO:0000256" key="6">
    <source>
        <dbReference type="SAM" id="Phobius"/>
    </source>
</evidence>
<feature type="transmembrane region" description="Helical" evidence="6">
    <location>
        <begin position="6"/>
        <end position="23"/>
    </location>
</feature>
<evidence type="ECO:0000256" key="4">
    <source>
        <dbReference type="ARBA" id="ARBA00022989"/>
    </source>
</evidence>
<reference evidence="7 8" key="1">
    <citation type="submission" date="2023-03" db="EMBL/GenBank/DDBJ databases">
        <title>Complete genome sequence of Tepidibacter sp. SWIR-1, isolated from a deep-sea hydrothermal vent.</title>
        <authorList>
            <person name="Li X."/>
        </authorList>
    </citation>
    <scope>NUCLEOTIDE SEQUENCE [LARGE SCALE GENOMIC DNA]</scope>
    <source>
        <strain evidence="7 8">SWIR-1</strain>
    </source>
</reference>
<evidence type="ECO:0000256" key="5">
    <source>
        <dbReference type="ARBA" id="ARBA00023136"/>
    </source>
</evidence>
<keyword evidence="2" id="KW-1003">Cell membrane</keyword>
<name>A0ABY8EIX3_9FIRM</name>